<evidence type="ECO:0000256" key="4">
    <source>
        <dbReference type="ARBA" id="ARBA00047960"/>
    </source>
</evidence>
<organism evidence="8 9">
    <name type="scientific">Ditylenchus destructor</name>
    <dbReference type="NCBI Taxonomy" id="166010"/>
    <lineage>
        <taxon>Eukaryota</taxon>
        <taxon>Metazoa</taxon>
        <taxon>Ecdysozoa</taxon>
        <taxon>Nematoda</taxon>
        <taxon>Chromadorea</taxon>
        <taxon>Rhabditida</taxon>
        <taxon>Tylenchina</taxon>
        <taxon>Tylenchomorpha</taxon>
        <taxon>Sphaerularioidea</taxon>
        <taxon>Anguinidae</taxon>
        <taxon>Anguininae</taxon>
        <taxon>Ditylenchus</taxon>
    </lineage>
</organism>
<dbReference type="AlphaFoldDB" id="A0AAD4N4U1"/>
<evidence type="ECO:0000313" key="9">
    <source>
        <dbReference type="Proteomes" id="UP001201812"/>
    </source>
</evidence>
<dbReference type="InterPro" id="IPR010987">
    <property type="entry name" value="Glutathione-S-Trfase_C-like"/>
</dbReference>
<dbReference type="InterPro" id="IPR040079">
    <property type="entry name" value="Glutathione_S-Trfase"/>
</dbReference>
<dbReference type="PROSITE" id="PS50405">
    <property type="entry name" value="GST_CTER"/>
    <property type="match status" value="1"/>
</dbReference>
<protein>
    <recommendedName>
        <fullName evidence="1">glutathione transferase</fullName>
        <ecNumber evidence="1">2.5.1.18</ecNumber>
    </recommendedName>
    <alternativeName>
        <fullName evidence="5">GST class-sigma</fullName>
    </alternativeName>
</protein>
<evidence type="ECO:0000259" key="7">
    <source>
        <dbReference type="PROSITE" id="PS50405"/>
    </source>
</evidence>
<name>A0AAD4N4U1_9BILA</name>
<feature type="domain" description="GST N-terminal" evidence="6">
    <location>
        <begin position="6"/>
        <end position="85"/>
    </location>
</feature>
<dbReference type="FunFam" id="3.40.30.10:FF:000035">
    <property type="entry name" value="hematopoietic prostaglandin D synthase"/>
    <property type="match status" value="1"/>
</dbReference>
<reference evidence="8" key="1">
    <citation type="submission" date="2022-01" db="EMBL/GenBank/DDBJ databases">
        <title>Genome Sequence Resource for Two Populations of Ditylenchus destructor, the Migratory Endoparasitic Phytonematode.</title>
        <authorList>
            <person name="Zhang H."/>
            <person name="Lin R."/>
            <person name="Xie B."/>
        </authorList>
    </citation>
    <scope>NUCLEOTIDE SEQUENCE</scope>
    <source>
        <strain evidence="8">BazhouSP</strain>
    </source>
</reference>
<dbReference type="InterPro" id="IPR004046">
    <property type="entry name" value="GST_C"/>
</dbReference>
<dbReference type="Gene3D" id="3.40.30.10">
    <property type="entry name" value="Glutaredoxin"/>
    <property type="match status" value="1"/>
</dbReference>
<dbReference type="Proteomes" id="UP001201812">
    <property type="component" value="Unassembled WGS sequence"/>
</dbReference>
<dbReference type="PANTHER" id="PTHR11571">
    <property type="entry name" value="GLUTATHIONE S-TRANSFERASE"/>
    <property type="match status" value="1"/>
</dbReference>
<proteinExistence type="inferred from homology"/>
<accession>A0AAD4N4U1</accession>
<dbReference type="InterPro" id="IPR036282">
    <property type="entry name" value="Glutathione-S-Trfase_C_sf"/>
</dbReference>
<dbReference type="CDD" id="cd03039">
    <property type="entry name" value="GST_N_Sigma_like"/>
    <property type="match status" value="1"/>
</dbReference>
<dbReference type="EMBL" id="JAKKPZ010000008">
    <property type="protein sequence ID" value="KAI1718137.1"/>
    <property type="molecule type" value="Genomic_DNA"/>
</dbReference>
<dbReference type="PROSITE" id="PS50404">
    <property type="entry name" value="GST_NTER"/>
    <property type="match status" value="1"/>
</dbReference>
<comment type="catalytic activity">
    <reaction evidence="4">
        <text>RX + glutathione = an S-substituted glutathione + a halide anion + H(+)</text>
        <dbReference type="Rhea" id="RHEA:16437"/>
        <dbReference type="ChEBI" id="CHEBI:15378"/>
        <dbReference type="ChEBI" id="CHEBI:16042"/>
        <dbReference type="ChEBI" id="CHEBI:17792"/>
        <dbReference type="ChEBI" id="CHEBI:57925"/>
        <dbReference type="ChEBI" id="CHEBI:90779"/>
        <dbReference type="EC" id="2.5.1.18"/>
    </reaction>
</comment>
<dbReference type="GO" id="GO:0005737">
    <property type="term" value="C:cytoplasm"/>
    <property type="evidence" value="ECO:0007669"/>
    <property type="project" value="UniProtKB-ARBA"/>
</dbReference>
<evidence type="ECO:0000256" key="5">
    <source>
        <dbReference type="ARBA" id="ARBA00078118"/>
    </source>
</evidence>
<dbReference type="InterPro" id="IPR004045">
    <property type="entry name" value="Glutathione_S-Trfase_N"/>
</dbReference>
<dbReference type="SFLD" id="SFLDG00363">
    <property type="entry name" value="AMPS_(cytGST):_Alpha-__Mu-__Pi"/>
    <property type="match status" value="1"/>
</dbReference>
<dbReference type="SFLD" id="SFLDG01205">
    <property type="entry name" value="AMPS.1"/>
    <property type="match status" value="1"/>
</dbReference>
<dbReference type="FunFam" id="1.20.1050.10:FF:000031">
    <property type="entry name" value="Glutathione S-Transferase"/>
    <property type="match status" value="1"/>
</dbReference>
<evidence type="ECO:0000313" key="8">
    <source>
        <dbReference type="EMBL" id="KAI1718137.1"/>
    </source>
</evidence>
<evidence type="ECO:0000256" key="1">
    <source>
        <dbReference type="ARBA" id="ARBA00012452"/>
    </source>
</evidence>
<dbReference type="SUPFAM" id="SSF47616">
    <property type="entry name" value="GST C-terminal domain-like"/>
    <property type="match status" value="1"/>
</dbReference>
<evidence type="ECO:0000256" key="2">
    <source>
        <dbReference type="ARBA" id="ARBA00022679"/>
    </source>
</evidence>
<dbReference type="Gene3D" id="1.20.1050.10">
    <property type="match status" value="1"/>
</dbReference>
<dbReference type="PANTHER" id="PTHR11571:SF224">
    <property type="entry name" value="HEMATOPOIETIC PROSTAGLANDIN D SYNTHASE"/>
    <property type="match status" value="1"/>
</dbReference>
<keyword evidence="2" id="KW-0808">Transferase</keyword>
<feature type="domain" description="GST C-terminal" evidence="7">
    <location>
        <begin position="87"/>
        <end position="211"/>
    </location>
</feature>
<dbReference type="Pfam" id="PF14497">
    <property type="entry name" value="GST_C_3"/>
    <property type="match status" value="1"/>
</dbReference>
<dbReference type="CDD" id="cd03192">
    <property type="entry name" value="GST_C_Sigma_like"/>
    <property type="match status" value="1"/>
</dbReference>
<comment type="caution">
    <text evidence="8">The sequence shown here is derived from an EMBL/GenBank/DDBJ whole genome shotgun (WGS) entry which is preliminary data.</text>
</comment>
<dbReference type="GO" id="GO:0004364">
    <property type="term" value="F:glutathione transferase activity"/>
    <property type="evidence" value="ECO:0007669"/>
    <property type="project" value="UniProtKB-EC"/>
</dbReference>
<dbReference type="EC" id="2.5.1.18" evidence="1"/>
<gene>
    <name evidence="8" type="ORF">DdX_06552</name>
</gene>
<dbReference type="Pfam" id="PF02798">
    <property type="entry name" value="GST_N"/>
    <property type="match status" value="1"/>
</dbReference>
<dbReference type="InterPro" id="IPR050213">
    <property type="entry name" value="GST_superfamily"/>
</dbReference>
<dbReference type="SUPFAM" id="SSF52833">
    <property type="entry name" value="Thioredoxin-like"/>
    <property type="match status" value="1"/>
</dbReference>
<evidence type="ECO:0000256" key="3">
    <source>
        <dbReference type="ARBA" id="ARBA00038317"/>
    </source>
</evidence>
<dbReference type="SFLD" id="SFLDS00019">
    <property type="entry name" value="Glutathione_Transferase_(cytos"/>
    <property type="match status" value="1"/>
</dbReference>
<dbReference type="GO" id="GO:0004602">
    <property type="term" value="F:glutathione peroxidase activity"/>
    <property type="evidence" value="ECO:0007669"/>
    <property type="project" value="UniProtKB-ARBA"/>
</dbReference>
<comment type="similarity">
    <text evidence="3">Belongs to the GST superfamily. Sigma family.</text>
</comment>
<evidence type="ECO:0000259" key="6">
    <source>
        <dbReference type="PROSITE" id="PS50404"/>
    </source>
</evidence>
<sequence>MPEDTHHYKLTYFDIRALGEPIRLLFRYVEQEFEDNRISWDNWPAHKPKTPYGKLPILDVDHGRFILTQSSAIARFIAEKYGLTGKGEEEQARVNELLDFQKDFFAEMIKYIVVKNGFVEGDEEKLYRELFLPGLERTLPVWVKILKKSKSEFLVDSGLTFADFFVADFLQTIKQFEPEMVAKHSELENYVERVYSLPTIQEYIKRRKYYVE</sequence>
<keyword evidence="9" id="KW-1185">Reference proteome</keyword>
<dbReference type="InterPro" id="IPR036249">
    <property type="entry name" value="Thioredoxin-like_sf"/>
</dbReference>
<dbReference type="GO" id="GO:0006749">
    <property type="term" value="P:glutathione metabolic process"/>
    <property type="evidence" value="ECO:0007669"/>
    <property type="project" value="TreeGrafter"/>
</dbReference>